<dbReference type="Proteomes" id="UP000004374">
    <property type="component" value="Unassembled WGS sequence"/>
</dbReference>
<evidence type="ECO:0000313" key="9">
    <source>
        <dbReference type="Proteomes" id="UP000004374"/>
    </source>
</evidence>
<dbReference type="PROSITE" id="PS50885">
    <property type="entry name" value="HAMP"/>
    <property type="match status" value="1"/>
</dbReference>
<dbReference type="InterPro" id="IPR029150">
    <property type="entry name" value="dCache_3"/>
</dbReference>
<keyword evidence="9" id="KW-1185">Reference proteome</keyword>
<evidence type="ECO:0000313" key="8">
    <source>
        <dbReference type="EMBL" id="GAB58896.1"/>
    </source>
</evidence>
<dbReference type="InterPro" id="IPR050706">
    <property type="entry name" value="Cyclic-di-GMP_PDE-like"/>
</dbReference>
<dbReference type="Gene3D" id="3.20.20.450">
    <property type="entry name" value="EAL domain"/>
    <property type="match status" value="1"/>
</dbReference>
<dbReference type="PROSITE" id="PS50883">
    <property type="entry name" value="EAL"/>
    <property type="match status" value="1"/>
</dbReference>
<feature type="chain" id="PRO_5003639576" description="cyclic-guanylate-specific phosphodiesterase" evidence="4">
    <location>
        <begin position="25"/>
        <end position="776"/>
    </location>
</feature>
<keyword evidence="4" id="KW-0732">Signal</keyword>
<dbReference type="SUPFAM" id="SSF55073">
    <property type="entry name" value="Nucleotide cyclase"/>
    <property type="match status" value="1"/>
</dbReference>
<feature type="signal peptide" evidence="4">
    <location>
        <begin position="1"/>
        <end position="24"/>
    </location>
</feature>
<dbReference type="InterPro" id="IPR035919">
    <property type="entry name" value="EAL_sf"/>
</dbReference>
<evidence type="ECO:0000256" key="1">
    <source>
        <dbReference type="ARBA" id="ARBA00012282"/>
    </source>
</evidence>
<name>I1DXW8_9GAMM</name>
<evidence type="ECO:0000256" key="3">
    <source>
        <dbReference type="SAM" id="Phobius"/>
    </source>
</evidence>
<protein>
    <recommendedName>
        <fullName evidence="1">cyclic-guanylate-specific phosphodiesterase</fullName>
        <ecNumber evidence="1">3.1.4.52</ecNumber>
    </recommendedName>
</protein>
<evidence type="ECO:0000259" key="6">
    <source>
        <dbReference type="PROSITE" id="PS50885"/>
    </source>
</evidence>
<dbReference type="RefSeq" id="WP_008221019.1">
    <property type="nucleotide sequence ID" value="NZ_BAFK01000009.1"/>
</dbReference>
<comment type="caution">
    <text evidence="8">The sequence shown here is derived from an EMBL/GenBank/DDBJ whole genome shotgun (WGS) entry which is preliminary data.</text>
</comment>
<dbReference type="PANTHER" id="PTHR33121:SF71">
    <property type="entry name" value="OXYGEN SENSOR PROTEIN DOSP"/>
    <property type="match status" value="1"/>
</dbReference>
<keyword evidence="3" id="KW-0472">Membrane</keyword>
<dbReference type="Gene3D" id="3.30.70.270">
    <property type="match status" value="1"/>
</dbReference>
<dbReference type="SUPFAM" id="SSF158472">
    <property type="entry name" value="HAMP domain-like"/>
    <property type="match status" value="1"/>
</dbReference>
<dbReference type="GO" id="GO:0016020">
    <property type="term" value="C:membrane"/>
    <property type="evidence" value="ECO:0007669"/>
    <property type="project" value="InterPro"/>
</dbReference>
<dbReference type="Pfam" id="PF00990">
    <property type="entry name" value="GGDEF"/>
    <property type="match status" value="1"/>
</dbReference>
<dbReference type="Gene3D" id="6.10.340.10">
    <property type="match status" value="1"/>
</dbReference>
<evidence type="ECO:0000256" key="4">
    <source>
        <dbReference type="SAM" id="SignalP"/>
    </source>
</evidence>
<dbReference type="InterPro" id="IPR043128">
    <property type="entry name" value="Rev_trsase/Diguanyl_cyclase"/>
</dbReference>
<dbReference type="GO" id="GO:0071111">
    <property type="term" value="F:cyclic-guanylate-specific phosphodiesterase activity"/>
    <property type="evidence" value="ECO:0007669"/>
    <property type="project" value="UniProtKB-EC"/>
</dbReference>
<proteinExistence type="predicted"/>
<dbReference type="EC" id="3.1.4.52" evidence="1"/>
<evidence type="ECO:0000256" key="2">
    <source>
        <dbReference type="ARBA" id="ARBA00022636"/>
    </source>
</evidence>
<evidence type="ECO:0000259" key="7">
    <source>
        <dbReference type="PROSITE" id="PS50887"/>
    </source>
</evidence>
<dbReference type="CDD" id="cd06225">
    <property type="entry name" value="HAMP"/>
    <property type="match status" value="1"/>
</dbReference>
<dbReference type="AlphaFoldDB" id="I1DXW8"/>
<dbReference type="NCBIfam" id="TIGR00254">
    <property type="entry name" value="GGDEF"/>
    <property type="match status" value="1"/>
</dbReference>
<keyword evidence="3" id="KW-1133">Transmembrane helix</keyword>
<feature type="domain" description="GGDEF" evidence="7">
    <location>
        <begin position="373"/>
        <end position="501"/>
    </location>
</feature>
<dbReference type="Pfam" id="PF00563">
    <property type="entry name" value="EAL"/>
    <property type="match status" value="1"/>
</dbReference>
<keyword evidence="2" id="KW-0973">c-di-GMP</keyword>
<dbReference type="SUPFAM" id="SSF141868">
    <property type="entry name" value="EAL domain-like"/>
    <property type="match status" value="1"/>
</dbReference>
<dbReference type="PANTHER" id="PTHR33121">
    <property type="entry name" value="CYCLIC DI-GMP PHOSPHODIESTERASE PDEF"/>
    <property type="match status" value="1"/>
</dbReference>
<sequence>MLFRSLRSKLIAILVLLLSLFALATALATLNSMKHDSLSQARDMLNVASKVLRQALQIRATQLSDSVGLLATDFAFRRAVATAEQDTIASVLQNHGGRINADLMLLLSPDGELLVSSDAQLQQADIKPLFLQTGSANSSVADILALHGQPYQLVLAPVRAPNLIAWAGMGFLLDKPLADDIKAITDLDISFVIRQPDSLRWHSSTLTAAQQQALTPVLPLLLQQGGNLQQERDQDYLSVASALDQPQQLWAVQHLSNQRWLSSYQAFRQQLLLIFGATLSLALLVAFVFARSITRPLDALSQFARRIGQGSIEPAPTAGNDEIGLLGRTLHTMQQNILQREQQLLFNAEHDALTGLYNRAAVDRLLPDILAQHDGSLLQLNIRHFKHLNDILGFANADKLLVQLARRLTTVLPKPLLLARLGGDEFLLVYAGLLTPAQVQAKLLLLTEHYPLQQSLINLKLCAGLYHFFAGGERLSDALRRTDIALEHARHSPQRIATYVQGQDESHQRELQLIRDLPEALQNGQFYVVYQPKVDLKQQQCRSCEALIRWQHPSLGFVPPDQFISLAEHAGSIGLVTQWMLQQVCRQLALWQQQGLQMQVAVNLSVQDLLEPALCQQIAALLAQYQLSAASLALEVTESAIMQDADTIVRQLTALRQQGISLAIDDFGTGQSSLAYLKQLPVHEVKIDRAFVKDIATNSNDALIVSATTQLAHSLGFKVTAEGLEQHSGLSALSQCGCDTVQGYYFAKPLTSDAFVKWQRDFSQSPARWFSGETTL</sequence>
<dbReference type="InterPro" id="IPR003660">
    <property type="entry name" value="HAMP_dom"/>
</dbReference>
<dbReference type="CDD" id="cd01948">
    <property type="entry name" value="EAL"/>
    <property type="match status" value="1"/>
</dbReference>
<evidence type="ECO:0000259" key="5">
    <source>
        <dbReference type="PROSITE" id="PS50883"/>
    </source>
</evidence>
<dbReference type="CDD" id="cd01949">
    <property type="entry name" value="GGDEF"/>
    <property type="match status" value="1"/>
</dbReference>
<dbReference type="PROSITE" id="PS50887">
    <property type="entry name" value="GGDEF"/>
    <property type="match status" value="1"/>
</dbReference>
<feature type="domain" description="HAMP" evidence="6">
    <location>
        <begin position="291"/>
        <end position="342"/>
    </location>
</feature>
<dbReference type="SMART" id="SM00052">
    <property type="entry name" value="EAL"/>
    <property type="match status" value="1"/>
</dbReference>
<dbReference type="InterPro" id="IPR001633">
    <property type="entry name" value="EAL_dom"/>
</dbReference>
<dbReference type="EMBL" id="BAFK01000009">
    <property type="protein sequence ID" value="GAB58896.1"/>
    <property type="molecule type" value="Genomic_DNA"/>
</dbReference>
<dbReference type="Pfam" id="PF14827">
    <property type="entry name" value="dCache_3"/>
    <property type="match status" value="1"/>
</dbReference>
<dbReference type="InterPro" id="IPR000160">
    <property type="entry name" value="GGDEF_dom"/>
</dbReference>
<organism evidence="8 9">
    <name type="scientific">Rheinheimera nanhaiensis E407-8</name>
    <dbReference type="NCBI Taxonomy" id="562729"/>
    <lineage>
        <taxon>Bacteria</taxon>
        <taxon>Pseudomonadati</taxon>
        <taxon>Pseudomonadota</taxon>
        <taxon>Gammaproteobacteria</taxon>
        <taxon>Chromatiales</taxon>
        <taxon>Chromatiaceae</taxon>
        <taxon>Rheinheimera</taxon>
    </lineage>
</organism>
<dbReference type="STRING" id="562729.RNAN_1884"/>
<dbReference type="SMART" id="SM00304">
    <property type="entry name" value="HAMP"/>
    <property type="match status" value="1"/>
</dbReference>
<feature type="transmembrane region" description="Helical" evidence="3">
    <location>
        <begin position="271"/>
        <end position="290"/>
    </location>
</feature>
<keyword evidence="3" id="KW-0812">Transmembrane</keyword>
<dbReference type="Pfam" id="PF00672">
    <property type="entry name" value="HAMP"/>
    <property type="match status" value="1"/>
</dbReference>
<feature type="domain" description="EAL" evidence="5">
    <location>
        <begin position="510"/>
        <end position="763"/>
    </location>
</feature>
<dbReference type="InterPro" id="IPR029787">
    <property type="entry name" value="Nucleotide_cyclase"/>
</dbReference>
<dbReference type="FunFam" id="3.20.20.450:FF:000001">
    <property type="entry name" value="Cyclic di-GMP phosphodiesterase yahA"/>
    <property type="match status" value="1"/>
</dbReference>
<gene>
    <name evidence="8" type="ORF">RNAN_1884</name>
</gene>
<dbReference type="SMART" id="SM00267">
    <property type="entry name" value="GGDEF"/>
    <property type="match status" value="1"/>
</dbReference>
<accession>I1DXW8</accession>
<dbReference type="GO" id="GO:0007165">
    <property type="term" value="P:signal transduction"/>
    <property type="evidence" value="ECO:0007669"/>
    <property type="project" value="InterPro"/>
</dbReference>
<reference evidence="8 9" key="1">
    <citation type="journal article" date="2012" name="J. Bacteriol.">
        <title>Genome Sequence of the Protease-Producing Bacterium Rheinheimera nanhaiensis E407-8T, Isolated from Deep-Sea Sediment of the South China Sea.</title>
        <authorList>
            <person name="Zhang X.-Y."/>
            <person name="Zhang Y.-J."/>
            <person name="Qin Q.-L."/>
            <person name="Xie B.-B."/>
            <person name="Chen X.-L."/>
            <person name="Zhou B.-C."/>
            <person name="Zhang Y.-Z."/>
        </authorList>
    </citation>
    <scope>NUCLEOTIDE SEQUENCE [LARGE SCALE GENOMIC DNA]</scope>
    <source>
        <strain evidence="8 9">E407-8</strain>
    </source>
</reference>